<dbReference type="Proteomes" id="UP001497392">
    <property type="component" value="Unassembled WGS sequence"/>
</dbReference>
<organism evidence="2 3">
    <name type="scientific">Coccomyxa viridis</name>
    <dbReference type="NCBI Taxonomy" id="1274662"/>
    <lineage>
        <taxon>Eukaryota</taxon>
        <taxon>Viridiplantae</taxon>
        <taxon>Chlorophyta</taxon>
        <taxon>core chlorophytes</taxon>
        <taxon>Trebouxiophyceae</taxon>
        <taxon>Trebouxiophyceae incertae sedis</taxon>
        <taxon>Coccomyxaceae</taxon>
        <taxon>Coccomyxa</taxon>
    </lineage>
</organism>
<comment type="caution">
    <text evidence="2">The sequence shown here is derived from an EMBL/GenBank/DDBJ whole genome shotgun (WGS) entry which is preliminary data.</text>
</comment>
<dbReference type="Gene3D" id="3.75.10.10">
    <property type="entry name" value="L-arginine/glycine Amidinotransferase, Chain A"/>
    <property type="match status" value="1"/>
</dbReference>
<evidence type="ECO:0000313" key="3">
    <source>
        <dbReference type="Proteomes" id="UP001497392"/>
    </source>
</evidence>
<dbReference type="SUPFAM" id="SSF55909">
    <property type="entry name" value="Pentein"/>
    <property type="match status" value="1"/>
</dbReference>
<dbReference type="InterPro" id="IPR017754">
    <property type="entry name" value="Agmatine_deiminase"/>
</dbReference>
<reference evidence="2 3" key="1">
    <citation type="submission" date="2024-06" db="EMBL/GenBank/DDBJ databases">
        <authorList>
            <person name="Kraege A."/>
            <person name="Thomma B."/>
        </authorList>
    </citation>
    <scope>NUCLEOTIDE SEQUENCE [LARGE SCALE GENOMIC DNA]</scope>
</reference>
<dbReference type="Pfam" id="PF04371">
    <property type="entry name" value="PAD_porph"/>
    <property type="match status" value="1"/>
</dbReference>
<dbReference type="InterPro" id="IPR007466">
    <property type="entry name" value="Peptidyl-Arg-deiminase_porph"/>
</dbReference>
<accession>A0ABP1FGQ5</accession>
<dbReference type="PANTHER" id="PTHR31377">
    <property type="entry name" value="AGMATINE DEIMINASE-RELATED"/>
    <property type="match status" value="1"/>
</dbReference>
<evidence type="ECO:0000313" key="2">
    <source>
        <dbReference type="EMBL" id="CAL5219095.1"/>
    </source>
</evidence>
<name>A0ABP1FGQ5_9CHLO</name>
<sequence length="460" mass="50171">METTMTQRSSFVATLSAKTAGAGRVLLLPKAALSSAKRAKSTRASRARLSVSLSAASVNASAAVAERAAPAAPVDTSKKPKELGFTMPGEFEPHVGCWMGWPESDDSQYLWREGGEPARQAYANVARAISQFEPLFMIANPGEAAANARNAFKNDENVTVVEIPINDGWTRDWGPSCIARDVDGKREVAGVHWDYDCYGAPGKIAQGRPAMMPDFQKDYEAGRRLLSDNGLPVFEAPIHLEGGSIHSDGQGTMVVTEECLLDPSRNPELGREGIEQVLKDYLGLDKIIWLWRGMEGDTEVVNGHVDNMCCFIRPGVVALAWSDNEDDPQHEVGKRNLEILNATTDARGRKLEVVKVHCPPPLFRTYKEAEGVHPDHIKKGYCPRLPGVRMPATYINHYAANGGVVVPQFGGTAAETDMMAIETLQEAYGPDYKVVGVRSREVLLNAGNIHCITQQWVKGC</sequence>
<evidence type="ECO:0000256" key="1">
    <source>
        <dbReference type="ARBA" id="ARBA00022801"/>
    </source>
</evidence>
<gene>
    <name evidence="2" type="primary">g863</name>
    <name evidence="2" type="ORF">VP750_LOCUS754</name>
</gene>
<dbReference type="EMBL" id="CAXHTA020000002">
    <property type="protein sequence ID" value="CAL5219095.1"/>
    <property type="molecule type" value="Genomic_DNA"/>
</dbReference>
<dbReference type="PANTHER" id="PTHR31377:SF0">
    <property type="entry name" value="AGMATINE DEIMINASE-RELATED"/>
    <property type="match status" value="1"/>
</dbReference>
<keyword evidence="1" id="KW-0378">Hydrolase</keyword>
<proteinExistence type="predicted"/>
<keyword evidence="3" id="KW-1185">Reference proteome</keyword>
<dbReference type="NCBIfam" id="TIGR03380">
    <property type="entry name" value="agmatine_aguA"/>
    <property type="match status" value="1"/>
</dbReference>
<protein>
    <submittedName>
        <fullName evidence="2">G863 protein</fullName>
    </submittedName>
</protein>